<dbReference type="OrthoDB" id="2530521at2759"/>
<dbReference type="PROSITE" id="PS50020">
    <property type="entry name" value="WW_DOMAIN_2"/>
    <property type="match status" value="1"/>
</dbReference>
<dbReference type="GO" id="GO:0003755">
    <property type="term" value="F:peptidyl-prolyl cis-trans isomerase activity"/>
    <property type="evidence" value="ECO:0007669"/>
    <property type="project" value="UniProtKB-KW"/>
</dbReference>
<evidence type="ECO:0000256" key="3">
    <source>
        <dbReference type="ARBA" id="ARBA00023110"/>
    </source>
</evidence>
<evidence type="ECO:0000259" key="8">
    <source>
        <dbReference type="PROSITE" id="PS50198"/>
    </source>
</evidence>
<evidence type="ECO:0000256" key="6">
    <source>
        <dbReference type="SAM" id="MobiDB-lite"/>
    </source>
</evidence>
<feature type="domain" description="PpiC" evidence="8">
    <location>
        <begin position="67"/>
        <end position="178"/>
    </location>
</feature>
<comment type="catalytic activity">
    <reaction evidence="1">
        <text>[protein]-peptidylproline (omega=180) = [protein]-peptidylproline (omega=0)</text>
        <dbReference type="Rhea" id="RHEA:16237"/>
        <dbReference type="Rhea" id="RHEA-COMP:10747"/>
        <dbReference type="Rhea" id="RHEA-COMP:10748"/>
        <dbReference type="ChEBI" id="CHEBI:83833"/>
        <dbReference type="ChEBI" id="CHEBI:83834"/>
        <dbReference type="EC" id="5.2.1.8"/>
    </reaction>
</comment>
<feature type="compositionally biased region" description="Polar residues" evidence="6">
    <location>
        <begin position="300"/>
        <end position="311"/>
    </location>
</feature>
<proteinExistence type="predicted"/>
<evidence type="ECO:0000313" key="9">
    <source>
        <dbReference type="EMBL" id="TKA46894.1"/>
    </source>
</evidence>
<evidence type="ECO:0000259" key="7">
    <source>
        <dbReference type="PROSITE" id="PS50020"/>
    </source>
</evidence>
<dbReference type="Gene3D" id="3.10.50.40">
    <property type="match status" value="1"/>
</dbReference>
<dbReference type="STRING" id="329885.A0A4U0VD52"/>
<keyword evidence="4 5" id="KW-0413">Isomerase</keyword>
<feature type="region of interest" description="Disordered" evidence="6">
    <location>
        <begin position="294"/>
        <end position="317"/>
    </location>
</feature>
<evidence type="ECO:0000313" key="10">
    <source>
        <dbReference type="Proteomes" id="UP000310066"/>
    </source>
</evidence>
<dbReference type="EC" id="5.2.1.8" evidence="2"/>
<dbReference type="GO" id="GO:0060261">
    <property type="term" value="P:positive regulation of transcription initiation by RNA polymerase II"/>
    <property type="evidence" value="ECO:0007669"/>
    <property type="project" value="UniProtKB-ARBA"/>
</dbReference>
<evidence type="ECO:0000256" key="5">
    <source>
        <dbReference type="PROSITE-ProRule" id="PRU00278"/>
    </source>
</evidence>
<feature type="region of interest" description="Disordered" evidence="6">
    <location>
        <begin position="349"/>
        <end position="403"/>
    </location>
</feature>
<protein>
    <recommendedName>
        <fullName evidence="2">peptidylprolyl isomerase</fullName>
        <ecNumber evidence="2">5.2.1.8</ecNumber>
    </recommendedName>
</protein>
<name>A0A4U0VD52_9PEZI</name>
<sequence>MQATGLPAGWEVRHSNSKNLPYYFNPQTKESRWEPPADTDSETLKHYMGQYHTSNLRADGVAQQDLGGKIRCAHLLVKHQESRRPSSWREAQITRTKDEAYDIIQNYYRRINSGTTSLGDLATTESDCPSARKRGDLGFFGKGDMQKEFEEASFVLKPGEVSPVIETASGLHVIERKMPEPRGYRDRDLSLPSHRVPFWAQKPKSLQIWLDNPRKKTDFKLVDYFENFSYLPAHLEAWQAPAGLLEGLLGEDDDGMRGIAETTGDWQKAAAALTTALERTEDFARGAQAAAYPRGIPLQPSAQKVSPSAEATPSHADPFTKLPPSALSHQTIGMESPPYTPFDTPTTLVCPTPLTNTNPDDNSSPHQHSAVDPSSLRDQLSPLSIGDEWYPPHPAIGSSSEGGRAEGFNEVSWEYFVERHGAFVLDNWVALQRVRGYAGRVDVLLREEEEERPMRGSGVAVGVFKVGVREFTEWWAVVRERAEGLGERVRGLEAPRLGDVMAAAMAEGR</sequence>
<dbReference type="SMART" id="SM00456">
    <property type="entry name" value="WW"/>
    <property type="match status" value="1"/>
</dbReference>
<dbReference type="SUPFAM" id="SSF54534">
    <property type="entry name" value="FKBP-like"/>
    <property type="match status" value="1"/>
</dbReference>
<dbReference type="GO" id="GO:0005829">
    <property type="term" value="C:cytosol"/>
    <property type="evidence" value="ECO:0007669"/>
    <property type="project" value="TreeGrafter"/>
</dbReference>
<reference evidence="9 10" key="1">
    <citation type="submission" date="2017-03" db="EMBL/GenBank/DDBJ databases">
        <title>Genomes of endolithic fungi from Antarctica.</title>
        <authorList>
            <person name="Coleine C."/>
            <person name="Masonjones S."/>
            <person name="Stajich J.E."/>
        </authorList>
    </citation>
    <scope>NUCLEOTIDE SEQUENCE [LARGE SCALE GENOMIC DNA]</scope>
    <source>
        <strain evidence="9 10">CCFEE 5311</strain>
    </source>
</reference>
<dbReference type="InterPro" id="IPR051370">
    <property type="entry name" value="PPIase_Pin1"/>
</dbReference>
<accession>A0A4U0VD52</accession>
<dbReference type="CDD" id="cd00201">
    <property type="entry name" value="WW"/>
    <property type="match status" value="1"/>
</dbReference>
<dbReference type="Pfam" id="PF00397">
    <property type="entry name" value="WW"/>
    <property type="match status" value="1"/>
</dbReference>
<feature type="compositionally biased region" description="Low complexity" evidence="6">
    <location>
        <begin position="349"/>
        <end position="359"/>
    </location>
</feature>
<dbReference type="InterPro" id="IPR036020">
    <property type="entry name" value="WW_dom_sf"/>
</dbReference>
<evidence type="ECO:0000256" key="2">
    <source>
        <dbReference type="ARBA" id="ARBA00013194"/>
    </source>
</evidence>
<dbReference type="InterPro" id="IPR000297">
    <property type="entry name" value="PPIase_PpiC"/>
</dbReference>
<evidence type="ECO:0000256" key="4">
    <source>
        <dbReference type="ARBA" id="ARBA00023235"/>
    </source>
</evidence>
<dbReference type="InterPro" id="IPR046357">
    <property type="entry name" value="PPIase_dom_sf"/>
</dbReference>
<dbReference type="PROSITE" id="PS01159">
    <property type="entry name" value="WW_DOMAIN_1"/>
    <property type="match status" value="1"/>
</dbReference>
<dbReference type="InterPro" id="IPR001202">
    <property type="entry name" value="WW_dom"/>
</dbReference>
<feature type="domain" description="WW" evidence="7">
    <location>
        <begin position="4"/>
        <end position="38"/>
    </location>
</feature>
<comment type="caution">
    <text evidence="9">The sequence shown here is derived from an EMBL/GenBank/DDBJ whole genome shotgun (WGS) entry which is preliminary data.</text>
</comment>
<dbReference type="PANTHER" id="PTHR10657">
    <property type="entry name" value="PEPTIDYL-PROLYL CIS-TRANS ISOMERASE"/>
    <property type="match status" value="1"/>
</dbReference>
<dbReference type="Pfam" id="PF00639">
    <property type="entry name" value="Rotamase"/>
    <property type="match status" value="1"/>
</dbReference>
<dbReference type="FunFam" id="2.20.70.10:FF:000066">
    <property type="entry name" value="Peptidyl-prolyl cis-trans isomerase"/>
    <property type="match status" value="1"/>
</dbReference>
<organism evidence="9 10">
    <name type="scientific">Friedmanniomyces endolithicus</name>
    <dbReference type="NCBI Taxonomy" id="329885"/>
    <lineage>
        <taxon>Eukaryota</taxon>
        <taxon>Fungi</taxon>
        <taxon>Dikarya</taxon>
        <taxon>Ascomycota</taxon>
        <taxon>Pezizomycotina</taxon>
        <taxon>Dothideomycetes</taxon>
        <taxon>Dothideomycetidae</taxon>
        <taxon>Mycosphaerellales</taxon>
        <taxon>Teratosphaeriaceae</taxon>
        <taxon>Friedmanniomyces</taxon>
    </lineage>
</organism>
<dbReference type="Proteomes" id="UP000310066">
    <property type="component" value="Unassembled WGS sequence"/>
</dbReference>
<dbReference type="GO" id="GO:0005634">
    <property type="term" value="C:nucleus"/>
    <property type="evidence" value="ECO:0007669"/>
    <property type="project" value="TreeGrafter"/>
</dbReference>
<keyword evidence="3 5" id="KW-0697">Rotamase</keyword>
<dbReference type="SUPFAM" id="SSF51045">
    <property type="entry name" value="WW domain"/>
    <property type="match status" value="1"/>
</dbReference>
<dbReference type="AlphaFoldDB" id="A0A4U0VD52"/>
<gene>
    <name evidence="9" type="ORF">B0A54_03850</name>
</gene>
<dbReference type="Gene3D" id="2.20.70.10">
    <property type="match status" value="1"/>
</dbReference>
<dbReference type="PROSITE" id="PS50198">
    <property type="entry name" value="PPIC_PPIASE_2"/>
    <property type="match status" value="1"/>
</dbReference>
<dbReference type="EMBL" id="NAJP01000007">
    <property type="protein sequence ID" value="TKA46894.1"/>
    <property type="molecule type" value="Genomic_DNA"/>
</dbReference>
<dbReference type="PANTHER" id="PTHR10657:SF4">
    <property type="entry name" value="PEPTIDYL-PROLYL CIS-TRANS ISOMERASE-RELATED"/>
    <property type="match status" value="1"/>
</dbReference>
<evidence type="ECO:0000256" key="1">
    <source>
        <dbReference type="ARBA" id="ARBA00000971"/>
    </source>
</evidence>
<dbReference type="FunFam" id="3.10.50.40:FF:000026">
    <property type="entry name" value="Peptidyl-prolyl cis-trans isomerase"/>
    <property type="match status" value="1"/>
</dbReference>